<sequence length="159" mass="17432">MVPETDSCYTFTVLDGETTIVPVIDTMDNGPYTKLSYICGAPIPRGDDREVDDGRVHMRLSKLSIVITIDLTILLFYVCGNVPLRPKALYSFLLIQTNIVEVQATSGYLPLPGYICRMGGALGRKTAVGDSKLNASGLMKDTTCDTFRENFAILMLQGK</sequence>
<dbReference type="GeneID" id="54462529"/>
<keyword evidence="1" id="KW-0812">Transmembrane</keyword>
<feature type="transmembrane region" description="Helical" evidence="1">
    <location>
        <begin position="63"/>
        <end position="84"/>
    </location>
</feature>
<reference evidence="4" key="2">
    <citation type="submission" date="2020-04" db="EMBL/GenBank/DDBJ databases">
        <authorList>
            <consortium name="NCBI Genome Project"/>
        </authorList>
    </citation>
    <scope>NUCLEOTIDE SEQUENCE</scope>
    <source>
        <strain evidence="4">CBS 304.34</strain>
    </source>
</reference>
<reference evidence="4" key="3">
    <citation type="submission" date="2025-04" db="UniProtKB">
        <authorList>
            <consortium name="RefSeq"/>
        </authorList>
    </citation>
    <scope>IDENTIFICATION</scope>
    <source>
        <strain evidence="4">CBS 304.34</strain>
    </source>
</reference>
<evidence type="ECO:0000313" key="2">
    <source>
        <dbReference type="EMBL" id="KAF2817557.1"/>
    </source>
</evidence>
<evidence type="ECO:0000313" key="4">
    <source>
        <dbReference type="RefSeq" id="XP_033584521.1"/>
    </source>
</evidence>
<evidence type="ECO:0000313" key="3">
    <source>
        <dbReference type="Proteomes" id="UP000504636"/>
    </source>
</evidence>
<evidence type="ECO:0000256" key="1">
    <source>
        <dbReference type="SAM" id="Phobius"/>
    </source>
</evidence>
<reference evidence="2 4" key="1">
    <citation type="journal article" date="2020" name="Stud. Mycol.">
        <title>101 Dothideomycetes genomes: a test case for predicting lifestyles and emergence of pathogens.</title>
        <authorList>
            <person name="Haridas S."/>
            <person name="Albert R."/>
            <person name="Binder M."/>
            <person name="Bloem J."/>
            <person name="Labutti K."/>
            <person name="Salamov A."/>
            <person name="Andreopoulos B."/>
            <person name="Baker S."/>
            <person name="Barry K."/>
            <person name="Bills G."/>
            <person name="Bluhm B."/>
            <person name="Cannon C."/>
            <person name="Castanera R."/>
            <person name="Culley D."/>
            <person name="Daum C."/>
            <person name="Ezra D."/>
            <person name="Gonzalez J."/>
            <person name="Henrissat B."/>
            <person name="Kuo A."/>
            <person name="Liang C."/>
            <person name="Lipzen A."/>
            <person name="Lutzoni F."/>
            <person name="Magnuson J."/>
            <person name="Mondo S."/>
            <person name="Nolan M."/>
            <person name="Ohm R."/>
            <person name="Pangilinan J."/>
            <person name="Park H.-J."/>
            <person name="Ramirez L."/>
            <person name="Alfaro M."/>
            <person name="Sun H."/>
            <person name="Tritt A."/>
            <person name="Yoshinaga Y."/>
            <person name="Zwiers L.-H."/>
            <person name="Turgeon B."/>
            <person name="Goodwin S."/>
            <person name="Spatafora J."/>
            <person name="Crous P."/>
            <person name="Grigoriev I."/>
        </authorList>
    </citation>
    <scope>NUCLEOTIDE SEQUENCE</scope>
    <source>
        <strain evidence="2 4">CBS 304.34</strain>
    </source>
</reference>
<gene>
    <name evidence="2 4" type="ORF">BDZ99DRAFT_470545</name>
</gene>
<proteinExistence type="predicted"/>
<keyword evidence="1" id="KW-1133">Transmembrane helix</keyword>
<protein>
    <submittedName>
        <fullName evidence="2 4">Uncharacterized protein</fullName>
    </submittedName>
</protein>
<keyword evidence="3" id="KW-1185">Reference proteome</keyword>
<dbReference type="EMBL" id="MU003692">
    <property type="protein sequence ID" value="KAF2817557.1"/>
    <property type="molecule type" value="Genomic_DNA"/>
</dbReference>
<accession>A0A6A6ZBF7</accession>
<keyword evidence="1" id="KW-0472">Membrane</keyword>
<dbReference type="Proteomes" id="UP000504636">
    <property type="component" value="Unplaced"/>
</dbReference>
<dbReference type="AlphaFoldDB" id="A0A6A6ZBF7"/>
<dbReference type="RefSeq" id="XP_033584521.1">
    <property type="nucleotide sequence ID" value="XM_033721636.1"/>
</dbReference>
<organism evidence="2">
    <name type="scientific">Mytilinidion resinicola</name>
    <dbReference type="NCBI Taxonomy" id="574789"/>
    <lineage>
        <taxon>Eukaryota</taxon>
        <taxon>Fungi</taxon>
        <taxon>Dikarya</taxon>
        <taxon>Ascomycota</taxon>
        <taxon>Pezizomycotina</taxon>
        <taxon>Dothideomycetes</taxon>
        <taxon>Pleosporomycetidae</taxon>
        <taxon>Mytilinidiales</taxon>
        <taxon>Mytilinidiaceae</taxon>
        <taxon>Mytilinidion</taxon>
    </lineage>
</organism>
<name>A0A6A6ZBF7_9PEZI</name>